<feature type="domain" description="VOC" evidence="1">
    <location>
        <begin position="1"/>
        <end position="125"/>
    </location>
</feature>
<dbReference type="RefSeq" id="WP_187577919.1">
    <property type="nucleotide sequence ID" value="NZ_CP060713.1"/>
</dbReference>
<dbReference type="InterPro" id="IPR004360">
    <property type="entry name" value="Glyas_Fos-R_dOase_dom"/>
</dbReference>
<protein>
    <submittedName>
        <fullName evidence="2">VOC family protein</fullName>
    </submittedName>
</protein>
<reference evidence="2 3" key="1">
    <citation type="submission" date="2020-08" db="EMBL/GenBank/DDBJ databases">
        <title>Genome sequence of Nocardioides mesophilus KACC 16243T.</title>
        <authorList>
            <person name="Hyun D.-W."/>
            <person name="Bae J.-W."/>
        </authorList>
    </citation>
    <scope>NUCLEOTIDE SEQUENCE [LARGE SCALE GENOMIC DNA]</scope>
    <source>
        <strain evidence="2 3">KACC 16243</strain>
    </source>
</reference>
<dbReference type="PANTHER" id="PTHR34109">
    <property type="entry name" value="BNAUNNG04460D PROTEIN-RELATED"/>
    <property type="match status" value="1"/>
</dbReference>
<dbReference type="Gene3D" id="3.30.720.110">
    <property type="match status" value="1"/>
</dbReference>
<dbReference type="InterPro" id="IPR037523">
    <property type="entry name" value="VOC_core"/>
</dbReference>
<sequence>MAELTPYLAVRDARGAIDWYVEHLGARVTYEPIVMPDGRIGHTQLSVDGASWMMADEHPELHVQAPDPQRGASVTLHLTTGDVDALTRRAVAGGATLDRGPEDSPAGRVAVLRDPFGHRWLFNQLA</sequence>
<dbReference type="CDD" id="cd07246">
    <property type="entry name" value="VOC_like"/>
    <property type="match status" value="1"/>
</dbReference>
<dbReference type="Pfam" id="PF00903">
    <property type="entry name" value="Glyoxalase"/>
    <property type="match status" value="1"/>
</dbReference>
<dbReference type="InterPro" id="IPR029068">
    <property type="entry name" value="Glyas_Bleomycin-R_OHBP_Dase"/>
</dbReference>
<dbReference type="PANTHER" id="PTHR34109:SF1">
    <property type="entry name" value="VOC DOMAIN-CONTAINING PROTEIN"/>
    <property type="match status" value="1"/>
</dbReference>
<dbReference type="KEGG" id="nmes:H9L09_16425"/>
<dbReference type="SUPFAM" id="SSF54593">
    <property type="entry name" value="Glyoxalase/Bleomycin resistance protein/Dihydroxybiphenyl dioxygenase"/>
    <property type="match status" value="1"/>
</dbReference>
<evidence type="ECO:0000313" key="3">
    <source>
        <dbReference type="Proteomes" id="UP000515947"/>
    </source>
</evidence>
<evidence type="ECO:0000313" key="2">
    <source>
        <dbReference type="EMBL" id="QNN52076.1"/>
    </source>
</evidence>
<evidence type="ECO:0000259" key="1">
    <source>
        <dbReference type="PROSITE" id="PS51819"/>
    </source>
</evidence>
<gene>
    <name evidence="2" type="ORF">H9L09_16425</name>
</gene>
<dbReference type="AlphaFoldDB" id="A0A7G9R901"/>
<name>A0A7G9R901_9ACTN</name>
<dbReference type="PROSITE" id="PS51819">
    <property type="entry name" value="VOC"/>
    <property type="match status" value="1"/>
</dbReference>
<accession>A0A7G9R901</accession>
<organism evidence="2 3">
    <name type="scientific">Nocardioides mesophilus</name>
    <dbReference type="NCBI Taxonomy" id="433659"/>
    <lineage>
        <taxon>Bacteria</taxon>
        <taxon>Bacillati</taxon>
        <taxon>Actinomycetota</taxon>
        <taxon>Actinomycetes</taxon>
        <taxon>Propionibacteriales</taxon>
        <taxon>Nocardioidaceae</taxon>
        <taxon>Nocardioides</taxon>
    </lineage>
</organism>
<dbReference type="Gene3D" id="3.30.720.120">
    <property type="match status" value="1"/>
</dbReference>
<proteinExistence type="predicted"/>
<dbReference type="Proteomes" id="UP000515947">
    <property type="component" value="Chromosome"/>
</dbReference>
<keyword evidence="3" id="KW-1185">Reference proteome</keyword>
<dbReference type="EMBL" id="CP060713">
    <property type="protein sequence ID" value="QNN52076.1"/>
    <property type="molecule type" value="Genomic_DNA"/>
</dbReference>